<gene>
    <name evidence="2" type="ORF">WPS_17380</name>
</gene>
<name>A0AAN2CAA5_UNVUL</name>
<evidence type="ECO:0000313" key="2">
    <source>
        <dbReference type="EMBL" id="BDE06462.1"/>
    </source>
</evidence>
<sequence>MNNPVLVVQFSGIWPAVAFALAAGTVVAGLFRVLTAGSVPRPRPQVHRDPLLLMLFALVALVVEGGFYMHAQSDLAAYRNDPSCTELAVEPGAGACRFDVVQIVHAYSSGTKSRSYHLQLERADGTNDDVVIPYNAVWSGVRYRGDHSAKVQFFRNRIVSVATTSGYSHTNDMPADAMDRYFLLGMLTGGVGLIAAVARAMQRS</sequence>
<dbReference type="Proteomes" id="UP001317532">
    <property type="component" value="Chromosome"/>
</dbReference>
<keyword evidence="3" id="KW-1185">Reference proteome</keyword>
<feature type="transmembrane region" description="Helical" evidence="1">
    <location>
        <begin position="51"/>
        <end position="71"/>
    </location>
</feature>
<evidence type="ECO:0000313" key="3">
    <source>
        <dbReference type="Proteomes" id="UP001317532"/>
    </source>
</evidence>
<dbReference type="KEGG" id="vab:WPS_17380"/>
<keyword evidence="1" id="KW-0812">Transmembrane</keyword>
<organism evidence="2 3">
    <name type="scientific">Vulcanimicrobium alpinum</name>
    <dbReference type="NCBI Taxonomy" id="3016050"/>
    <lineage>
        <taxon>Bacteria</taxon>
        <taxon>Bacillati</taxon>
        <taxon>Vulcanimicrobiota</taxon>
        <taxon>Vulcanimicrobiia</taxon>
        <taxon>Vulcanimicrobiales</taxon>
        <taxon>Vulcanimicrobiaceae</taxon>
        <taxon>Vulcanimicrobium</taxon>
    </lineage>
</organism>
<feature type="transmembrane region" description="Helical" evidence="1">
    <location>
        <begin position="12"/>
        <end position="31"/>
    </location>
</feature>
<dbReference type="RefSeq" id="WP_317997418.1">
    <property type="nucleotide sequence ID" value="NZ_AP025523.1"/>
</dbReference>
<feature type="transmembrane region" description="Helical" evidence="1">
    <location>
        <begin position="181"/>
        <end position="201"/>
    </location>
</feature>
<reference evidence="2 3" key="1">
    <citation type="journal article" date="2022" name="ISME Commun">
        <title>Vulcanimicrobium alpinus gen. nov. sp. nov., the first cultivated representative of the candidate phylum 'Eremiobacterota', is a metabolically versatile aerobic anoxygenic phototroph.</title>
        <authorList>
            <person name="Yabe S."/>
            <person name="Muto K."/>
            <person name="Abe K."/>
            <person name="Yokota A."/>
            <person name="Staudigel H."/>
            <person name="Tebo B.M."/>
        </authorList>
    </citation>
    <scope>NUCLEOTIDE SEQUENCE [LARGE SCALE GENOMIC DNA]</scope>
    <source>
        <strain evidence="2 3">WC8-2</strain>
    </source>
</reference>
<dbReference type="EMBL" id="AP025523">
    <property type="protein sequence ID" value="BDE06462.1"/>
    <property type="molecule type" value="Genomic_DNA"/>
</dbReference>
<protein>
    <submittedName>
        <fullName evidence="2">Uncharacterized protein</fullName>
    </submittedName>
</protein>
<proteinExistence type="predicted"/>
<dbReference type="AlphaFoldDB" id="A0AAN2CAA5"/>
<keyword evidence="1" id="KW-0472">Membrane</keyword>
<evidence type="ECO:0000256" key="1">
    <source>
        <dbReference type="SAM" id="Phobius"/>
    </source>
</evidence>
<keyword evidence="1" id="KW-1133">Transmembrane helix</keyword>
<accession>A0AAN2CAA5</accession>